<evidence type="ECO:0000313" key="1">
    <source>
        <dbReference type="EMBL" id="ERZ99767.1"/>
    </source>
</evidence>
<organism evidence="1">
    <name type="scientific">Rhizophagus irregularis (strain DAOM 181602 / DAOM 197198 / MUCL 43194)</name>
    <name type="common">Arbuscular mycorrhizal fungus</name>
    <name type="synonym">Glomus intraradices</name>
    <dbReference type="NCBI Taxonomy" id="747089"/>
    <lineage>
        <taxon>Eukaryota</taxon>
        <taxon>Fungi</taxon>
        <taxon>Fungi incertae sedis</taxon>
        <taxon>Mucoromycota</taxon>
        <taxon>Glomeromycotina</taxon>
        <taxon>Glomeromycetes</taxon>
        <taxon>Glomerales</taxon>
        <taxon>Glomeraceae</taxon>
        <taxon>Rhizophagus</taxon>
    </lineage>
</organism>
<dbReference type="EMBL" id="KI297710">
    <property type="protein sequence ID" value="ERZ99767.1"/>
    <property type="molecule type" value="Genomic_DNA"/>
</dbReference>
<dbReference type="VEuPathDB" id="FungiDB:RhiirFUN_010607"/>
<gene>
    <name evidence="1" type="ORF">GLOINDRAFT_9178</name>
</gene>
<accession>U9T0C6</accession>
<proteinExistence type="predicted"/>
<dbReference type="HOGENOM" id="CLU_1778459_0_0_1"/>
<protein>
    <submittedName>
        <fullName evidence="1">Uncharacterized protein</fullName>
    </submittedName>
</protein>
<sequence>MFNPDFGIARRIYNLDFRIMLPDEYYDLDFGIMLPDEYTTWTLKFCCRTNIMTQTLELCSRTNIQPGLWNYVIGRIYEPEYDCRDIQKSRSGMHLFYEGEPFLYAIGNTYGFNLLKDLDIGAIISDKSYTAMTETSTIRTTSQNTI</sequence>
<name>U9T0C6_RHIID</name>
<dbReference type="AlphaFoldDB" id="U9T0C6"/>
<reference evidence="1" key="1">
    <citation type="submission" date="2013-07" db="EMBL/GenBank/DDBJ databases">
        <title>The genome of an arbuscular mycorrhizal fungus provides insights into the evolution of the oldest plant symbiosis.</title>
        <authorList>
            <consortium name="DOE Joint Genome Institute"/>
            <person name="Tisserant E."/>
            <person name="Malbreil M."/>
            <person name="Kuo A."/>
            <person name="Kohler A."/>
            <person name="Symeonidi A."/>
            <person name="Balestrini R."/>
            <person name="Charron P."/>
            <person name="Duensing N."/>
            <person name="Frei-dit-Frey N."/>
            <person name="Gianinazzi-Pearson V."/>
            <person name="Gilbert B."/>
            <person name="Handa Y."/>
            <person name="Hijri M."/>
            <person name="Kaul R."/>
            <person name="Kawaguchi M."/>
            <person name="Krajinski F."/>
            <person name="Lammers P."/>
            <person name="Lapierre D."/>
            <person name="Masclaux F.G."/>
            <person name="Murat C."/>
            <person name="Morin E."/>
            <person name="Ndikumana S."/>
            <person name="Pagni M."/>
            <person name="Petitpierre D."/>
            <person name="Requena N."/>
            <person name="Rosikiewicz P."/>
            <person name="Riley R."/>
            <person name="Saito K."/>
            <person name="San Clemente H."/>
            <person name="Shapiro H."/>
            <person name="van Tuinen D."/>
            <person name="Becard G."/>
            <person name="Bonfante P."/>
            <person name="Paszkowski U."/>
            <person name="Shachar-Hill Y."/>
            <person name="Young J.P."/>
            <person name="Sanders I.R."/>
            <person name="Henrissat B."/>
            <person name="Rensing S.A."/>
            <person name="Grigoriev I.V."/>
            <person name="Corradi N."/>
            <person name="Roux C."/>
            <person name="Martin F."/>
        </authorList>
    </citation>
    <scope>NUCLEOTIDE SEQUENCE</scope>
    <source>
        <strain evidence="1">DAOM 197198</strain>
    </source>
</reference>